<dbReference type="AlphaFoldDB" id="A0A0A0K1W2"/>
<dbReference type="InterPro" id="IPR017685">
    <property type="entry name" value="ArgP"/>
</dbReference>
<evidence type="ECO:0000256" key="4">
    <source>
        <dbReference type="ARBA" id="ARBA00023159"/>
    </source>
</evidence>
<dbReference type="PANTHER" id="PTHR30579">
    <property type="entry name" value="TRANSCRIPTIONAL REGULATOR"/>
    <property type="match status" value="1"/>
</dbReference>
<dbReference type="InterPro" id="IPR036388">
    <property type="entry name" value="WH-like_DNA-bd_sf"/>
</dbReference>
<dbReference type="NCBIfam" id="NF002964">
    <property type="entry name" value="PRK03635.1"/>
    <property type="match status" value="1"/>
</dbReference>
<dbReference type="SUPFAM" id="SSF46785">
    <property type="entry name" value="Winged helix' DNA-binding domain"/>
    <property type="match status" value="1"/>
</dbReference>
<organism evidence="7 8">
    <name type="scientific">Knoellia aerolata DSM 18566</name>
    <dbReference type="NCBI Taxonomy" id="1385519"/>
    <lineage>
        <taxon>Bacteria</taxon>
        <taxon>Bacillati</taxon>
        <taxon>Actinomycetota</taxon>
        <taxon>Actinomycetes</taxon>
        <taxon>Micrococcales</taxon>
        <taxon>Intrasporangiaceae</taxon>
        <taxon>Knoellia</taxon>
    </lineage>
</organism>
<dbReference type="InterPro" id="IPR036390">
    <property type="entry name" value="WH_DNA-bd_sf"/>
</dbReference>
<keyword evidence="4" id="KW-0010">Activator</keyword>
<dbReference type="NCBIfam" id="TIGR03298">
    <property type="entry name" value="argP"/>
    <property type="match status" value="1"/>
</dbReference>
<dbReference type="Gene3D" id="1.10.10.10">
    <property type="entry name" value="Winged helix-like DNA-binding domain superfamily/Winged helix DNA-binding domain"/>
    <property type="match status" value="1"/>
</dbReference>
<dbReference type="InterPro" id="IPR000847">
    <property type="entry name" value="LysR_HTH_N"/>
</dbReference>
<feature type="domain" description="HTH lysR-type" evidence="6">
    <location>
        <begin position="1"/>
        <end position="57"/>
    </location>
</feature>
<dbReference type="SUPFAM" id="SSF53850">
    <property type="entry name" value="Periplasmic binding protein-like II"/>
    <property type="match status" value="1"/>
</dbReference>
<comment type="similarity">
    <text evidence="1">Belongs to the LysR transcriptional regulatory family.</text>
</comment>
<dbReference type="GO" id="GO:0003677">
    <property type="term" value="F:DNA binding"/>
    <property type="evidence" value="ECO:0007669"/>
    <property type="project" value="UniProtKB-KW"/>
</dbReference>
<dbReference type="Pfam" id="PF03466">
    <property type="entry name" value="LysR_substrate"/>
    <property type="match status" value="1"/>
</dbReference>
<keyword evidence="2" id="KW-0805">Transcription regulation</keyword>
<evidence type="ECO:0000256" key="2">
    <source>
        <dbReference type="ARBA" id="ARBA00023015"/>
    </source>
</evidence>
<dbReference type="OrthoDB" id="3252676at2"/>
<dbReference type="Proteomes" id="UP000030013">
    <property type="component" value="Unassembled WGS sequence"/>
</dbReference>
<accession>A0A0A0K1W2</accession>
<protein>
    <recommendedName>
        <fullName evidence="6">HTH lysR-type domain-containing protein</fullName>
    </recommendedName>
</protein>
<keyword evidence="5" id="KW-0804">Transcription</keyword>
<evidence type="ECO:0000256" key="3">
    <source>
        <dbReference type="ARBA" id="ARBA00023125"/>
    </source>
</evidence>
<sequence length="312" mass="33139">MNLDQVRALAAIVETGSFELAARRLHLTPSAVSQRVKALETSTGQVVVRRGSPCTLTEAGAVLVRFARQVELLEAESHELLGVTRASPAVLSVAVNADSLDTWLHPVLEAAVAWDDTRLSLTIHDEDHSLSLLRNGDVVAAITSETDTVPGCRQVPLGAIRYVPVVSPELAGRFTVGGAVDWVNLPVLRYDTRDDLQERYLAARGLSSALSPTTVPSAPGLRAAALAGLGWILVPESSVAGELADRRLVALSDETVDVALYWHAWKVPSPRLRRLTEAVARAAAAGLRPAPALGHPVLSAPSQPVPRAARGM</sequence>
<reference evidence="7 8" key="1">
    <citation type="submission" date="2013-08" db="EMBL/GenBank/DDBJ databases">
        <title>The genome sequence of Knoellia aerolata.</title>
        <authorList>
            <person name="Zhu W."/>
            <person name="Wang G."/>
        </authorList>
    </citation>
    <scope>NUCLEOTIDE SEQUENCE [LARGE SCALE GENOMIC DNA]</scope>
    <source>
        <strain evidence="7 8">DSM 18566</strain>
    </source>
</reference>
<gene>
    <name evidence="7" type="ORF">N801_00675</name>
</gene>
<dbReference type="EMBL" id="AVPL01000006">
    <property type="protein sequence ID" value="KGN42317.1"/>
    <property type="molecule type" value="Genomic_DNA"/>
</dbReference>
<dbReference type="eggNOG" id="COG0583">
    <property type="taxonomic scope" value="Bacteria"/>
</dbReference>
<dbReference type="PROSITE" id="PS50931">
    <property type="entry name" value="HTH_LYSR"/>
    <property type="match status" value="1"/>
</dbReference>
<dbReference type="InterPro" id="IPR050176">
    <property type="entry name" value="LTTR"/>
</dbReference>
<dbReference type="GO" id="GO:0003700">
    <property type="term" value="F:DNA-binding transcription factor activity"/>
    <property type="evidence" value="ECO:0007669"/>
    <property type="project" value="InterPro"/>
</dbReference>
<evidence type="ECO:0000313" key="8">
    <source>
        <dbReference type="Proteomes" id="UP000030013"/>
    </source>
</evidence>
<proteinExistence type="inferred from homology"/>
<dbReference type="Pfam" id="PF00126">
    <property type="entry name" value="HTH_1"/>
    <property type="match status" value="1"/>
</dbReference>
<evidence type="ECO:0000256" key="1">
    <source>
        <dbReference type="ARBA" id="ARBA00009437"/>
    </source>
</evidence>
<comment type="caution">
    <text evidence="7">The sequence shown here is derived from an EMBL/GenBank/DDBJ whole genome shotgun (WGS) entry which is preliminary data.</text>
</comment>
<dbReference type="STRING" id="1385519.N801_00675"/>
<evidence type="ECO:0000256" key="5">
    <source>
        <dbReference type="ARBA" id="ARBA00023163"/>
    </source>
</evidence>
<evidence type="ECO:0000259" key="6">
    <source>
        <dbReference type="PROSITE" id="PS50931"/>
    </source>
</evidence>
<dbReference type="Gene3D" id="3.40.190.290">
    <property type="match status" value="1"/>
</dbReference>
<dbReference type="InterPro" id="IPR005119">
    <property type="entry name" value="LysR_subst-bd"/>
</dbReference>
<dbReference type="PANTHER" id="PTHR30579:SF2">
    <property type="entry name" value="HTH-TYPE TRANSCRIPTIONAL REGULATOR ARGP"/>
    <property type="match status" value="1"/>
</dbReference>
<keyword evidence="8" id="KW-1185">Reference proteome</keyword>
<name>A0A0A0K1W2_9MICO</name>
<evidence type="ECO:0000313" key="7">
    <source>
        <dbReference type="EMBL" id="KGN42317.1"/>
    </source>
</evidence>
<keyword evidence="3" id="KW-0238">DNA-binding</keyword>
<dbReference type="RefSeq" id="WP_035933363.1">
    <property type="nucleotide sequence ID" value="NZ_AVPL01000006.1"/>
</dbReference>